<dbReference type="STRING" id="401625.A0A0P1BFW1"/>
<feature type="domain" description="Prokaryotic-type class I peptide chain release factors" evidence="5">
    <location>
        <begin position="347"/>
        <end position="363"/>
    </location>
</feature>
<evidence type="ECO:0000313" key="7">
    <source>
        <dbReference type="Proteomes" id="UP000054845"/>
    </source>
</evidence>
<feature type="compositionally biased region" description="Basic and acidic residues" evidence="4">
    <location>
        <begin position="483"/>
        <end position="500"/>
    </location>
</feature>
<keyword evidence="7" id="KW-1185">Reference proteome</keyword>
<dbReference type="InterPro" id="IPR000352">
    <property type="entry name" value="Pep_chain_release_fac_I"/>
</dbReference>
<feature type="compositionally biased region" description="Polar residues" evidence="4">
    <location>
        <begin position="71"/>
        <end position="88"/>
    </location>
</feature>
<dbReference type="GO" id="GO:0032543">
    <property type="term" value="P:mitochondrial translation"/>
    <property type="evidence" value="ECO:0007669"/>
    <property type="project" value="UniProtKB-ARBA"/>
</dbReference>
<dbReference type="AlphaFoldDB" id="A0A0P1BFW1"/>
<evidence type="ECO:0000256" key="3">
    <source>
        <dbReference type="ARBA" id="ARBA00022917"/>
    </source>
</evidence>
<feature type="region of interest" description="Disordered" evidence="4">
    <location>
        <begin position="483"/>
        <end position="507"/>
    </location>
</feature>
<dbReference type="PROSITE" id="PS51257">
    <property type="entry name" value="PROKAR_LIPOPROTEIN"/>
    <property type="match status" value="1"/>
</dbReference>
<evidence type="ECO:0000313" key="6">
    <source>
        <dbReference type="EMBL" id="CEH15135.1"/>
    </source>
</evidence>
<name>A0A0P1BFW1_9BASI</name>
<dbReference type="PROSITE" id="PS00745">
    <property type="entry name" value="RF_PROK_I"/>
    <property type="match status" value="1"/>
</dbReference>
<dbReference type="Gene3D" id="3.30.70.1660">
    <property type="match status" value="2"/>
</dbReference>
<evidence type="ECO:0000256" key="4">
    <source>
        <dbReference type="SAM" id="MobiDB-lite"/>
    </source>
</evidence>
<keyword evidence="3" id="KW-0648">Protein biosynthesis</keyword>
<organism evidence="6 7">
    <name type="scientific">Ceraceosorus bombacis</name>
    <dbReference type="NCBI Taxonomy" id="401625"/>
    <lineage>
        <taxon>Eukaryota</taxon>
        <taxon>Fungi</taxon>
        <taxon>Dikarya</taxon>
        <taxon>Basidiomycota</taxon>
        <taxon>Ustilaginomycotina</taxon>
        <taxon>Exobasidiomycetes</taxon>
        <taxon>Ceraceosorales</taxon>
        <taxon>Ceraceosoraceae</taxon>
        <taxon>Ceraceosorus</taxon>
    </lineage>
</organism>
<dbReference type="PANTHER" id="PTHR43804:SF7">
    <property type="entry name" value="LD18447P"/>
    <property type="match status" value="1"/>
</dbReference>
<dbReference type="EMBL" id="CCYA01000252">
    <property type="protein sequence ID" value="CEH15135.1"/>
    <property type="molecule type" value="Genomic_DNA"/>
</dbReference>
<dbReference type="GO" id="GO:0005739">
    <property type="term" value="C:mitochondrion"/>
    <property type="evidence" value="ECO:0007669"/>
    <property type="project" value="GOC"/>
</dbReference>
<dbReference type="SMART" id="SM00937">
    <property type="entry name" value="PCRF"/>
    <property type="match status" value="1"/>
</dbReference>
<dbReference type="InterPro" id="IPR045853">
    <property type="entry name" value="Pep_chain_release_fac_I_sf"/>
</dbReference>
<dbReference type="GO" id="GO:0003747">
    <property type="term" value="F:translation release factor activity"/>
    <property type="evidence" value="ECO:0007669"/>
    <property type="project" value="InterPro"/>
</dbReference>
<sequence>MIRSLVQARPRVRISACECACACAGAASGCRLPTNAIRTITSQHPSASTSRVQLLPHISGSTAERRAVNRPFTSATTTRSESGSQAQLSPEIEEEVHSALRFIVPQLLVAQSGTTSPRTDGVEGDEAASAAAIAAVEAKLAERRNDLGVGNVEEIRAVWQEWQDAENQRVALQGMQADDSMAELVAEEEQAIDAAQKSALNRLYGLILPPEGSQTEGAIMEIRPGVGGAEATLFTGDLLRMYRTYASAYTSSTGSGWKVELLRVVEADSFGFEAYKEVTLRVEGKDAYRHLKNEAGVHRVQRIPKTQNLGKIQTSTAAVIVLPQIPEHASEVKDIVDVADVKEEVMRSRGAGGQHVNKTESAVRLTHEPTGISVSMQDSRSQHQNRAKAWQILRARLLDRKIQAEEESKRSARRSQVGSMHRVDRIRTYNYQQDRITDHRISLSLPLDRVMSGDSSFGLGHILTSLEEHSDLLRLRGMKEDLQRDLEQEGTGEDEKERGKGRNNTKK</sequence>
<evidence type="ECO:0000256" key="2">
    <source>
        <dbReference type="ARBA" id="ARBA00022481"/>
    </source>
</evidence>
<protein>
    <submittedName>
        <fullName evidence="6">Mitochondrial polypeptide chain release factor</fullName>
    </submittedName>
</protein>
<feature type="region of interest" description="Disordered" evidence="4">
    <location>
        <begin position="58"/>
        <end position="91"/>
    </location>
</feature>
<dbReference type="FunFam" id="3.30.160.20:FF:000070">
    <property type="entry name" value="Related to MRF1-peptide chain release factor, mitochondrial"/>
    <property type="match status" value="1"/>
</dbReference>
<reference evidence="6 7" key="1">
    <citation type="submission" date="2014-09" db="EMBL/GenBank/DDBJ databases">
        <authorList>
            <person name="Magalhaes I.L.F."/>
            <person name="Oliveira U."/>
            <person name="Santos F.R."/>
            <person name="Vidigal T.H.D.A."/>
            <person name="Brescovit A.D."/>
            <person name="Santos A.J."/>
        </authorList>
    </citation>
    <scope>NUCLEOTIDE SEQUENCE [LARGE SCALE GENOMIC DNA]</scope>
</reference>
<keyword evidence="2" id="KW-0488">Methylation</keyword>
<dbReference type="Gene3D" id="3.30.160.20">
    <property type="match status" value="1"/>
</dbReference>
<dbReference type="PANTHER" id="PTHR43804">
    <property type="entry name" value="LD18447P"/>
    <property type="match status" value="1"/>
</dbReference>
<evidence type="ECO:0000256" key="1">
    <source>
        <dbReference type="ARBA" id="ARBA00010835"/>
    </source>
</evidence>
<comment type="similarity">
    <text evidence="1">Belongs to the prokaryotic/mitochondrial release factor family.</text>
</comment>
<accession>A0A0P1BFW1</accession>
<dbReference type="InterPro" id="IPR005139">
    <property type="entry name" value="PCRF"/>
</dbReference>
<proteinExistence type="inferred from homology"/>
<dbReference type="Pfam" id="PF03462">
    <property type="entry name" value="PCRF"/>
    <property type="match status" value="1"/>
</dbReference>
<dbReference type="SUPFAM" id="SSF75620">
    <property type="entry name" value="Release factor"/>
    <property type="match status" value="1"/>
</dbReference>
<dbReference type="Proteomes" id="UP000054845">
    <property type="component" value="Unassembled WGS sequence"/>
</dbReference>
<dbReference type="Pfam" id="PF00472">
    <property type="entry name" value="RF-1"/>
    <property type="match status" value="1"/>
</dbReference>
<dbReference type="InterPro" id="IPR050057">
    <property type="entry name" value="Prokaryotic/Mito_RF"/>
</dbReference>
<dbReference type="OrthoDB" id="2019491at2759"/>
<evidence type="ECO:0000259" key="5">
    <source>
        <dbReference type="PROSITE" id="PS00745"/>
    </source>
</evidence>